<feature type="region of interest" description="Disordered" evidence="1">
    <location>
        <begin position="484"/>
        <end position="503"/>
    </location>
</feature>
<evidence type="ECO:0000256" key="1">
    <source>
        <dbReference type="SAM" id="MobiDB-lite"/>
    </source>
</evidence>
<reference evidence="2 3" key="2">
    <citation type="submission" date="2020-03" db="EMBL/GenBank/DDBJ databases">
        <title>Kangsaoukella pontilimi gen. nov., sp. nov., a new member of the family Rhodobacteraceae isolated from a tidal mudflat.</title>
        <authorList>
            <person name="Kim I.S."/>
        </authorList>
    </citation>
    <scope>NUCLEOTIDE SEQUENCE [LARGE SCALE GENOMIC DNA]</scope>
    <source>
        <strain evidence="2 3">GH1-50</strain>
    </source>
</reference>
<evidence type="ECO:0000313" key="2">
    <source>
        <dbReference type="EMBL" id="MXQ09368.1"/>
    </source>
</evidence>
<keyword evidence="3" id="KW-1185">Reference proteome</keyword>
<organism evidence="2 3">
    <name type="scientific">Kangsaoukella pontilimi</name>
    <dbReference type="NCBI Taxonomy" id="2691042"/>
    <lineage>
        <taxon>Bacteria</taxon>
        <taxon>Pseudomonadati</taxon>
        <taxon>Pseudomonadota</taxon>
        <taxon>Alphaproteobacteria</taxon>
        <taxon>Rhodobacterales</taxon>
        <taxon>Paracoccaceae</taxon>
        <taxon>Kangsaoukella</taxon>
    </lineage>
</organism>
<accession>A0A7C9IHW5</accession>
<proteinExistence type="predicted"/>
<dbReference type="AlphaFoldDB" id="A0A7C9IHW5"/>
<evidence type="ECO:0008006" key="4">
    <source>
        <dbReference type="Google" id="ProtNLM"/>
    </source>
</evidence>
<evidence type="ECO:0000313" key="3">
    <source>
        <dbReference type="Proteomes" id="UP000480350"/>
    </source>
</evidence>
<protein>
    <recommendedName>
        <fullName evidence="4">Capsule polysaccharide biosynthesis protein</fullName>
    </recommendedName>
</protein>
<comment type="caution">
    <text evidence="2">The sequence shown here is derived from an EMBL/GenBank/DDBJ whole genome shotgun (WGS) entry which is preliminary data.</text>
</comment>
<gene>
    <name evidence="2" type="ORF">GQ651_16095</name>
</gene>
<reference evidence="2 3" key="1">
    <citation type="submission" date="2019-12" db="EMBL/GenBank/DDBJ databases">
        <authorList>
            <person name="Lee S.D."/>
        </authorList>
    </citation>
    <scope>NUCLEOTIDE SEQUENCE [LARGE SCALE GENOMIC DNA]</scope>
    <source>
        <strain evidence="2 3">GH1-50</strain>
    </source>
</reference>
<dbReference type="EMBL" id="WUPT01000003">
    <property type="protein sequence ID" value="MXQ09368.1"/>
    <property type="molecule type" value="Genomic_DNA"/>
</dbReference>
<name>A0A7C9IHW5_9RHOB</name>
<dbReference type="Proteomes" id="UP000480350">
    <property type="component" value="Unassembled WGS sequence"/>
</dbReference>
<sequence>MLPLLPRKYGQMMLRALAPALLDRWPMLHDTRFFPDLADPNSRGASTGTRYDLGRALGIVRAMDTSPTRAAVFDEIKSKNRVVWLADSLYARADARLTRRLILAAYMLKSVASFGPAPGRDARAVTVAGFANEVHAIDRVAALLPDTPFAHIRAKRSNLTARGQGAALLATLGLIGARWRYLGRLARRHDFMPACRIASTLAAYARFGAMLDAAPRARAAIVASNYSPDALGLSAAAHKAGRRVVYVNHAPVPQNSPYVPPVHADCAFFNGAAIHDTYKSRSRCDTHPVFIGQEGATARMRLTADAPRTVGIFLTALTRKDTLTRLVSEIRTAHPDAHILIRHHPVALLKTDLTELEAETPNLTVTIGTPLDGDIAACDAVICGNSGVILNTLRGGRPVAYLPALDELPLDYNGFLAEGLVPRIDAFTAETHDMLTGFYDRAEWTKTMRRFDASYLRPAEDLAQAARQTLMALLALQPSATIPASNGVPRATSRPAVLPSTSS</sequence>